<accession>A0ABR1SSV9</accession>
<dbReference type="Proteomes" id="UP001396898">
    <property type="component" value="Unassembled WGS sequence"/>
</dbReference>
<evidence type="ECO:0000256" key="1">
    <source>
        <dbReference type="SAM" id="MobiDB-lite"/>
    </source>
</evidence>
<protein>
    <submittedName>
        <fullName evidence="2">Mitochondrial matrix Mmp37</fullName>
    </submittedName>
</protein>
<feature type="compositionally biased region" description="Low complexity" evidence="1">
    <location>
        <begin position="344"/>
        <end position="355"/>
    </location>
</feature>
<keyword evidence="3" id="KW-1185">Reference proteome</keyword>
<gene>
    <name evidence="2" type="ORF">PG991_000757</name>
</gene>
<sequence>MNRGNIRLLQLVAPTWDHFLLGTRLNCINFFSSFLYIIHPNKPQSLREKKAQWNWQTETTGGIPCRRLPSTRWWLGSKSCRRNGRHEQPGGNSPQDSWRPPPINGQNPSLARRDRAARQRATQQTNYGYTDLGFEPLRPAPPPPAGYASYTRANDSLDMSNSTLPWANYGNTTRHMNDRPMQNGVQNNMGGVNNHLAAIPPRNFDPDRDIQASFRHHAIYRVVSHDVHRSRRSHPEAEPDHESHERRIEVDRRSVFIGNLPSDVEGLDREVRLLAGEIGHVVNVQVIQKAGHTVARQRVIMAPAQSKMSGGLIARELELASLVLPGVGRSPQWLARTSSARETGSPGIMSSGSSSDWEEDGNFDIEKFTDLPYNNFGVNQHIVTEKESKECLRQVL</sequence>
<organism evidence="2 3">
    <name type="scientific">Apiospora marii</name>
    <dbReference type="NCBI Taxonomy" id="335849"/>
    <lineage>
        <taxon>Eukaryota</taxon>
        <taxon>Fungi</taxon>
        <taxon>Dikarya</taxon>
        <taxon>Ascomycota</taxon>
        <taxon>Pezizomycotina</taxon>
        <taxon>Sordariomycetes</taxon>
        <taxon>Xylariomycetidae</taxon>
        <taxon>Amphisphaeriales</taxon>
        <taxon>Apiosporaceae</taxon>
        <taxon>Apiospora</taxon>
    </lineage>
</organism>
<feature type="region of interest" description="Disordered" evidence="1">
    <location>
        <begin position="226"/>
        <end position="246"/>
    </location>
</feature>
<comment type="caution">
    <text evidence="2">The sequence shown here is derived from an EMBL/GenBank/DDBJ whole genome shotgun (WGS) entry which is preliminary data.</text>
</comment>
<name>A0ABR1SSV9_9PEZI</name>
<proteinExistence type="predicted"/>
<feature type="region of interest" description="Disordered" evidence="1">
    <location>
        <begin position="80"/>
        <end position="152"/>
    </location>
</feature>
<reference evidence="2 3" key="1">
    <citation type="submission" date="2023-01" db="EMBL/GenBank/DDBJ databases">
        <title>Analysis of 21 Apiospora genomes using comparative genomics revels a genus with tremendous synthesis potential of carbohydrate active enzymes and secondary metabolites.</title>
        <authorList>
            <person name="Sorensen T."/>
        </authorList>
    </citation>
    <scope>NUCLEOTIDE SEQUENCE [LARGE SCALE GENOMIC DNA]</scope>
    <source>
        <strain evidence="2 3">CBS 20057</strain>
    </source>
</reference>
<feature type="region of interest" description="Disordered" evidence="1">
    <location>
        <begin position="335"/>
        <end position="361"/>
    </location>
</feature>
<dbReference type="EMBL" id="JAQQWI010000002">
    <property type="protein sequence ID" value="KAK8037411.1"/>
    <property type="molecule type" value="Genomic_DNA"/>
</dbReference>
<evidence type="ECO:0000313" key="2">
    <source>
        <dbReference type="EMBL" id="KAK8037411.1"/>
    </source>
</evidence>
<evidence type="ECO:0000313" key="3">
    <source>
        <dbReference type="Proteomes" id="UP001396898"/>
    </source>
</evidence>